<evidence type="ECO:0000313" key="1">
    <source>
        <dbReference type="EMBL" id="CAH1392721.1"/>
    </source>
</evidence>
<name>A0A9P0EF96_NEZVI</name>
<organism evidence="1 2">
    <name type="scientific">Nezara viridula</name>
    <name type="common">Southern green stink bug</name>
    <name type="synonym">Cimex viridulus</name>
    <dbReference type="NCBI Taxonomy" id="85310"/>
    <lineage>
        <taxon>Eukaryota</taxon>
        <taxon>Metazoa</taxon>
        <taxon>Ecdysozoa</taxon>
        <taxon>Arthropoda</taxon>
        <taxon>Hexapoda</taxon>
        <taxon>Insecta</taxon>
        <taxon>Pterygota</taxon>
        <taxon>Neoptera</taxon>
        <taxon>Paraneoptera</taxon>
        <taxon>Hemiptera</taxon>
        <taxon>Heteroptera</taxon>
        <taxon>Panheteroptera</taxon>
        <taxon>Pentatomomorpha</taxon>
        <taxon>Pentatomoidea</taxon>
        <taxon>Pentatomidae</taxon>
        <taxon>Pentatominae</taxon>
        <taxon>Nezara</taxon>
    </lineage>
</organism>
<dbReference type="OrthoDB" id="7482162at2759"/>
<gene>
    <name evidence="1" type="ORF">NEZAVI_LOCUS3493</name>
</gene>
<keyword evidence="2" id="KW-1185">Reference proteome</keyword>
<evidence type="ECO:0000313" key="2">
    <source>
        <dbReference type="Proteomes" id="UP001152798"/>
    </source>
</evidence>
<proteinExistence type="predicted"/>
<dbReference type="Proteomes" id="UP001152798">
    <property type="component" value="Chromosome 2"/>
</dbReference>
<protein>
    <submittedName>
        <fullName evidence="1">Uncharacterized protein</fullName>
    </submittedName>
</protein>
<reference evidence="1" key="1">
    <citation type="submission" date="2022-01" db="EMBL/GenBank/DDBJ databases">
        <authorList>
            <person name="King R."/>
        </authorList>
    </citation>
    <scope>NUCLEOTIDE SEQUENCE</scope>
</reference>
<sequence length="107" mass="12968">MHRYYEYVIHKNMKMLVPISTTPLYEISDDPKRKEFLDDLFSFMQRRETEGIALSLGSYQNNQLANQRELAKFEKWRQRRRKSQYSVKRATWLGGKNEGLWVEIKIH</sequence>
<accession>A0A9P0EF96</accession>
<dbReference type="EMBL" id="OV725078">
    <property type="protein sequence ID" value="CAH1392721.1"/>
    <property type="molecule type" value="Genomic_DNA"/>
</dbReference>
<dbReference type="AlphaFoldDB" id="A0A9P0EF96"/>